<proteinExistence type="predicted"/>
<evidence type="ECO:0000313" key="5">
    <source>
        <dbReference type="Proteomes" id="UP001632038"/>
    </source>
</evidence>
<dbReference type="InterPro" id="IPR002156">
    <property type="entry name" value="RNaseH_domain"/>
</dbReference>
<comment type="caution">
    <text evidence="4">The sequence shown here is derived from an EMBL/GenBank/DDBJ whole genome shotgun (WGS) entry which is preliminary data.</text>
</comment>
<dbReference type="Proteomes" id="UP001632038">
    <property type="component" value="Unassembled WGS sequence"/>
</dbReference>
<dbReference type="InterPro" id="IPR035513">
    <property type="entry name" value="Invertase/methylesterase_inhib"/>
</dbReference>
<dbReference type="PANTHER" id="PTHR31080:SF110">
    <property type="entry name" value="PECTINESTERASE INHIBITOR 3"/>
    <property type="match status" value="1"/>
</dbReference>
<accession>A0ABD3DPM1</accession>
<dbReference type="AlphaFoldDB" id="A0ABD3DPM1"/>
<protein>
    <recommendedName>
        <fullName evidence="3">Pectinesterase inhibitor domain-containing protein</fullName>
    </recommendedName>
</protein>
<name>A0ABD3DPM1_9LAMI</name>
<dbReference type="PANTHER" id="PTHR31080">
    <property type="entry name" value="PECTINESTERASE INHIBITOR-LIKE"/>
    <property type="match status" value="1"/>
</dbReference>
<gene>
    <name evidence="4" type="ORF">CASFOL_013694</name>
</gene>
<dbReference type="InterPro" id="IPR006501">
    <property type="entry name" value="Pectinesterase_inhib_dom"/>
</dbReference>
<dbReference type="Gene3D" id="1.20.140.40">
    <property type="entry name" value="Invertase/pectin methylesterase inhibitor family protein"/>
    <property type="match status" value="1"/>
</dbReference>
<dbReference type="InterPro" id="IPR012337">
    <property type="entry name" value="RNaseH-like_sf"/>
</dbReference>
<sequence>MPKALFFILLLALLIVSTTAHAADKSPKHPDLIQKSCAHASYPDVCLRTLSSYGSAAANTPRELAEVAVRVSLAHVERATDFLSDLKGGRGRREQGALKDCLEQMGDSVDQLRKTLAALQHLRRGDDFQWQMSNAETWVSAALTNEDTCLDGFEEIDGRVRSDVRRRIKNVAKEVLTLVTKATKAHWKNIAQNCQQGHALYQPWTAPPPGWIKINTDAAFLDGDASTGVIFRDHKGSILYAVTSTHSCLDAFSAEALALLKACTAADSLKTKKVIFESDCLNIITCLNTSFGSCNWNASPILDKIRKIWTGWPHWNFKFASRSSNGASHALASWAKSCSFDGIVPLIDIPISVFCDRGSPLVNSSFFSFN</sequence>
<feature type="domain" description="Pectinesterase inhibitor" evidence="3">
    <location>
        <begin position="28"/>
        <end position="178"/>
    </location>
</feature>
<dbReference type="InterPro" id="IPR036397">
    <property type="entry name" value="RNaseH_sf"/>
</dbReference>
<reference evidence="5" key="1">
    <citation type="journal article" date="2024" name="IScience">
        <title>Strigolactones Initiate the Formation of Haustorium-like Structures in Castilleja.</title>
        <authorList>
            <person name="Buerger M."/>
            <person name="Peterson D."/>
            <person name="Chory J."/>
        </authorList>
    </citation>
    <scope>NUCLEOTIDE SEQUENCE [LARGE SCALE GENOMIC DNA]</scope>
</reference>
<keyword evidence="1 2" id="KW-0732">Signal</keyword>
<dbReference type="InterPro" id="IPR044730">
    <property type="entry name" value="RNase_H-like_dom_plant"/>
</dbReference>
<dbReference type="SUPFAM" id="SSF53098">
    <property type="entry name" value="Ribonuclease H-like"/>
    <property type="match status" value="1"/>
</dbReference>
<dbReference type="Gene3D" id="3.30.420.10">
    <property type="entry name" value="Ribonuclease H-like superfamily/Ribonuclease H"/>
    <property type="match status" value="1"/>
</dbReference>
<dbReference type="Pfam" id="PF13456">
    <property type="entry name" value="RVT_3"/>
    <property type="match status" value="1"/>
</dbReference>
<evidence type="ECO:0000259" key="3">
    <source>
        <dbReference type="SMART" id="SM00856"/>
    </source>
</evidence>
<feature type="signal peptide" evidence="2">
    <location>
        <begin position="1"/>
        <end position="22"/>
    </location>
</feature>
<feature type="chain" id="PRO_5044864503" description="Pectinesterase inhibitor domain-containing protein" evidence="2">
    <location>
        <begin position="23"/>
        <end position="370"/>
    </location>
</feature>
<dbReference type="CDD" id="cd15798">
    <property type="entry name" value="PMEI-like_3"/>
    <property type="match status" value="1"/>
</dbReference>
<dbReference type="EMBL" id="JAVIJP010000016">
    <property type="protein sequence ID" value="KAL3642879.1"/>
    <property type="molecule type" value="Genomic_DNA"/>
</dbReference>
<evidence type="ECO:0000313" key="4">
    <source>
        <dbReference type="EMBL" id="KAL3642879.1"/>
    </source>
</evidence>
<evidence type="ECO:0000256" key="1">
    <source>
        <dbReference type="ARBA" id="ARBA00022729"/>
    </source>
</evidence>
<evidence type="ECO:0000256" key="2">
    <source>
        <dbReference type="SAM" id="SignalP"/>
    </source>
</evidence>
<organism evidence="4 5">
    <name type="scientific">Castilleja foliolosa</name>
    <dbReference type="NCBI Taxonomy" id="1961234"/>
    <lineage>
        <taxon>Eukaryota</taxon>
        <taxon>Viridiplantae</taxon>
        <taxon>Streptophyta</taxon>
        <taxon>Embryophyta</taxon>
        <taxon>Tracheophyta</taxon>
        <taxon>Spermatophyta</taxon>
        <taxon>Magnoliopsida</taxon>
        <taxon>eudicotyledons</taxon>
        <taxon>Gunneridae</taxon>
        <taxon>Pentapetalae</taxon>
        <taxon>asterids</taxon>
        <taxon>lamiids</taxon>
        <taxon>Lamiales</taxon>
        <taxon>Orobanchaceae</taxon>
        <taxon>Pedicularideae</taxon>
        <taxon>Castillejinae</taxon>
        <taxon>Castilleja</taxon>
    </lineage>
</organism>
<dbReference type="CDD" id="cd06222">
    <property type="entry name" value="RNase_H_like"/>
    <property type="match status" value="1"/>
</dbReference>
<dbReference type="NCBIfam" id="TIGR01614">
    <property type="entry name" value="PME_inhib"/>
    <property type="match status" value="1"/>
</dbReference>
<dbReference type="Pfam" id="PF04043">
    <property type="entry name" value="PMEI"/>
    <property type="match status" value="1"/>
</dbReference>
<dbReference type="InterPro" id="IPR051955">
    <property type="entry name" value="PME_Inhibitor"/>
</dbReference>
<dbReference type="SMART" id="SM00856">
    <property type="entry name" value="PMEI"/>
    <property type="match status" value="1"/>
</dbReference>
<keyword evidence="5" id="KW-1185">Reference proteome</keyword>
<dbReference type="SUPFAM" id="SSF101148">
    <property type="entry name" value="Plant invertase/pectin methylesterase inhibitor"/>
    <property type="match status" value="1"/>
</dbReference>